<dbReference type="GO" id="GO:0030552">
    <property type="term" value="F:cAMP binding"/>
    <property type="evidence" value="ECO:0007669"/>
    <property type="project" value="TreeGrafter"/>
</dbReference>
<evidence type="ECO:0000313" key="3">
    <source>
        <dbReference type="Proteomes" id="UP000501466"/>
    </source>
</evidence>
<name>A0A6F8PQ23_9GAMM</name>
<dbReference type="Proteomes" id="UP000501466">
    <property type="component" value="Chromosome"/>
</dbReference>
<dbReference type="GO" id="GO:0005829">
    <property type="term" value="C:cytosol"/>
    <property type="evidence" value="ECO:0007669"/>
    <property type="project" value="TreeGrafter"/>
</dbReference>
<gene>
    <name evidence="2" type="ORF">THMIRHAT_19510</name>
</gene>
<dbReference type="PANTHER" id="PTHR11635:SF152">
    <property type="entry name" value="CAMP-DEPENDENT PROTEIN KINASE TYPE I REGULATORY SUBUNIT-RELATED"/>
    <property type="match status" value="1"/>
</dbReference>
<dbReference type="SUPFAM" id="SSF51206">
    <property type="entry name" value="cAMP-binding domain-like"/>
    <property type="match status" value="1"/>
</dbReference>
<dbReference type="SMART" id="SM00100">
    <property type="entry name" value="cNMP"/>
    <property type="match status" value="1"/>
</dbReference>
<keyword evidence="3" id="KW-1185">Reference proteome</keyword>
<protein>
    <recommendedName>
        <fullName evidence="1">Cyclic nucleotide-binding domain-containing protein</fullName>
    </recommendedName>
</protein>
<dbReference type="KEGG" id="tzo:THMIRHAT_19510"/>
<dbReference type="InterPro" id="IPR014710">
    <property type="entry name" value="RmlC-like_jellyroll"/>
</dbReference>
<dbReference type="PANTHER" id="PTHR11635">
    <property type="entry name" value="CAMP-DEPENDENT PROTEIN KINASE REGULATORY CHAIN"/>
    <property type="match status" value="1"/>
</dbReference>
<dbReference type="RefSeq" id="WP_173291945.1">
    <property type="nucleotide sequence ID" value="NZ_AP021888.1"/>
</dbReference>
<organism evidence="2 3">
    <name type="scientific">Thiosulfativibrio zosterae</name>
    <dbReference type="NCBI Taxonomy" id="2675053"/>
    <lineage>
        <taxon>Bacteria</taxon>
        <taxon>Pseudomonadati</taxon>
        <taxon>Pseudomonadota</taxon>
        <taxon>Gammaproteobacteria</taxon>
        <taxon>Thiotrichales</taxon>
        <taxon>Piscirickettsiaceae</taxon>
        <taxon>Thiosulfativibrio</taxon>
    </lineage>
</organism>
<dbReference type="GO" id="GO:0004862">
    <property type="term" value="F:cAMP-dependent protein kinase inhibitor activity"/>
    <property type="evidence" value="ECO:0007669"/>
    <property type="project" value="TreeGrafter"/>
</dbReference>
<dbReference type="Pfam" id="PF00027">
    <property type="entry name" value="cNMP_binding"/>
    <property type="match status" value="1"/>
</dbReference>
<proteinExistence type="predicted"/>
<dbReference type="PROSITE" id="PS00889">
    <property type="entry name" value="CNMP_BINDING_2"/>
    <property type="match status" value="1"/>
</dbReference>
<feature type="domain" description="Cyclic nucleotide-binding" evidence="1">
    <location>
        <begin position="1"/>
        <end position="110"/>
    </location>
</feature>
<reference evidence="3" key="1">
    <citation type="submission" date="2019-11" db="EMBL/GenBank/DDBJ databases">
        <title>Isolation and characterization of two novel species in the genus Thiomicrorhabdus.</title>
        <authorList>
            <person name="Mochizuki J."/>
            <person name="Kojima H."/>
            <person name="Fukui M."/>
        </authorList>
    </citation>
    <scope>NUCLEOTIDE SEQUENCE [LARGE SCALE GENOMIC DNA]</scope>
    <source>
        <strain evidence="3">AkT22</strain>
    </source>
</reference>
<dbReference type="GO" id="GO:0005952">
    <property type="term" value="C:cAMP-dependent protein kinase complex"/>
    <property type="evidence" value="ECO:0007669"/>
    <property type="project" value="InterPro"/>
</dbReference>
<accession>A0A6F8PQ23</accession>
<dbReference type="InterPro" id="IPR018488">
    <property type="entry name" value="cNMP-bd_CS"/>
</dbReference>
<dbReference type="InterPro" id="IPR018490">
    <property type="entry name" value="cNMP-bd_dom_sf"/>
</dbReference>
<dbReference type="Gene3D" id="2.60.120.10">
    <property type="entry name" value="Jelly Rolls"/>
    <property type="match status" value="1"/>
</dbReference>
<dbReference type="PROSITE" id="PS50042">
    <property type="entry name" value="CNMP_BINDING_3"/>
    <property type="match status" value="1"/>
</dbReference>
<dbReference type="GO" id="GO:0034236">
    <property type="term" value="F:protein kinase A catalytic subunit binding"/>
    <property type="evidence" value="ECO:0007669"/>
    <property type="project" value="TreeGrafter"/>
</dbReference>
<dbReference type="AlphaFoldDB" id="A0A6F8PQ23"/>
<dbReference type="CDD" id="cd00038">
    <property type="entry name" value="CAP_ED"/>
    <property type="match status" value="1"/>
</dbReference>
<sequence>MNEKSTPTLKSFRADEIIFNEGDAGYKVYIIKQGSVNIVAQHGDQAVTLAQLTEGACFGEMAVLSSGPRSATAVSADNTLVYEIDKAQVLKMISELSPLFRAVIASLIKRVRNLNTLVLEKSTQPHPLMATIEILQILKYHANREEDNSHNTTSRGGNMDIEIEIGEADDLVKLTSQLVQNTLAKILGLTQAESLQVLEKLAFLNLIEIEVAHLQKFIVFSPAKLLKDAKPKLKNEIFKYENTISTELEYLDLAELANQLGTDSQRLIESIALGYISEDAILLKRSVVLDDIKKESRVLQRKR</sequence>
<dbReference type="InterPro" id="IPR050503">
    <property type="entry name" value="cAMP-dep_PK_reg_su-like"/>
</dbReference>
<evidence type="ECO:0000259" key="1">
    <source>
        <dbReference type="PROSITE" id="PS50042"/>
    </source>
</evidence>
<dbReference type="EMBL" id="AP021888">
    <property type="protein sequence ID" value="BBP44205.1"/>
    <property type="molecule type" value="Genomic_DNA"/>
</dbReference>
<dbReference type="PRINTS" id="PR00103">
    <property type="entry name" value="CAMPKINASE"/>
</dbReference>
<dbReference type="InterPro" id="IPR000595">
    <property type="entry name" value="cNMP-bd_dom"/>
</dbReference>
<evidence type="ECO:0000313" key="2">
    <source>
        <dbReference type="EMBL" id="BBP44205.1"/>
    </source>
</evidence>